<dbReference type="AlphaFoldDB" id="A0A378YGA1"/>
<dbReference type="EMBL" id="UGRY01000002">
    <property type="protein sequence ID" value="SUA76225.1"/>
    <property type="molecule type" value="Genomic_DNA"/>
</dbReference>
<accession>A0A378YGA1</accession>
<dbReference type="STRING" id="1406858.GCA_000710895_02285"/>
<organism evidence="1 2">
    <name type="scientific">Nocardia otitidiscaviarum</name>
    <dbReference type="NCBI Taxonomy" id="1823"/>
    <lineage>
        <taxon>Bacteria</taxon>
        <taxon>Bacillati</taxon>
        <taxon>Actinomycetota</taxon>
        <taxon>Actinomycetes</taxon>
        <taxon>Mycobacteriales</taxon>
        <taxon>Nocardiaceae</taxon>
        <taxon>Nocardia</taxon>
    </lineage>
</organism>
<proteinExistence type="predicted"/>
<reference evidence="1 2" key="1">
    <citation type="submission" date="2018-06" db="EMBL/GenBank/DDBJ databases">
        <authorList>
            <consortium name="Pathogen Informatics"/>
            <person name="Doyle S."/>
        </authorList>
    </citation>
    <scope>NUCLEOTIDE SEQUENCE [LARGE SCALE GENOMIC DNA]</scope>
    <source>
        <strain evidence="1 2">NCTC1934</strain>
    </source>
</reference>
<evidence type="ECO:0000313" key="1">
    <source>
        <dbReference type="EMBL" id="SUA76225.1"/>
    </source>
</evidence>
<evidence type="ECO:0000313" key="2">
    <source>
        <dbReference type="Proteomes" id="UP000255467"/>
    </source>
</evidence>
<gene>
    <name evidence="1" type="ORF">NCTC1934_02446</name>
</gene>
<sequence length="402" mass="40917">MSANSTSNSTASHRAGIRGRKRLLFALLALVVTGALAAGAVTYLRSANPPTAVALVNRDEGPLGERIATTLREGGAHEWAVVDEADTADYAAVVTLPADLSTSVASLATAAPQRARVEVDSNDHADPNLVNDAVTEVTRQISAAGMDTVFALMNSARGQVSQVAFTATLLGAGVQAAADGAEQFQGGADEMLAFLESAKSGAGQITSAIATLEQTVSAATAQANSFADTLDGTGVTVGQVQQSATTLSDGLATVLPLLRALPFAADPQLANIITQLEGLRKVADEASAQLTGFGQLTGTQVTPDTRIGQLLRDGAVRLGDASAQLSQGAQLAEQIPQLADQGAAQLLAAMQALTGGVDQLQNVTTTLGKQANQALTTLTKGSGGQQSQIAISLADPVEIVRK</sequence>
<dbReference type="RefSeq" id="WP_255221980.1">
    <property type="nucleotide sequence ID" value="NZ_UGRY01000002.1"/>
</dbReference>
<name>A0A378YGA1_9NOCA</name>
<dbReference type="Proteomes" id="UP000255467">
    <property type="component" value="Unassembled WGS sequence"/>
</dbReference>
<protein>
    <submittedName>
        <fullName evidence="1">YhgE/Pip N-terminal domain</fullName>
    </submittedName>
</protein>
<keyword evidence="2" id="KW-1185">Reference proteome</keyword>